<dbReference type="SUPFAM" id="SSF52980">
    <property type="entry name" value="Restriction endonuclease-like"/>
    <property type="match status" value="1"/>
</dbReference>
<dbReference type="SMART" id="SM00891">
    <property type="entry name" value="ERCC4"/>
    <property type="match status" value="1"/>
</dbReference>
<keyword evidence="5" id="KW-0227">DNA damage</keyword>
<evidence type="ECO:0000313" key="14">
    <source>
        <dbReference type="Proteomes" id="UP000271974"/>
    </source>
</evidence>
<dbReference type="InterPro" id="IPR047520">
    <property type="entry name" value="XPF_nuclease"/>
</dbReference>
<dbReference type="SUPFAM" id="SSF47781">
    <property type="entry name" value="RuvA domain 2-like"/>
    <property type="match status" value="1"/>
</dbReference>
<evidence type="ECO:0000256" key="8">
    <source>
        <dbReference type="ARBA" id="ARBA00023204"/>
    </source>
</evidence>
<comment type="caution">
    <text evidence="13">The sequence shown here is derived from an EMBL/GenBank/DDBJ whole genome shotgun (WGS) entry which is preliminary data.</text>
</comment>
<dbReference type="InterPro" id="IPR010994">
    <property type="entry name" value="RuvA_2-like"/>
</dbReference>
<dbReference type="GO" id="GO:1901255">
    <property type="term" value="P:nucleotide-excision repair involved in interstrand cross-link repair"/>
    <property type="evidence" value="ECO:0007669"/>
    <property type="project" value="TreeGrafter"/>
</dbReference>
<keyword evidence="14" id="KW-1185">Reference proteome</keyword>
<keyword evidence="9" id="KW-0539">Nucleus</keyword>
<proteinExistence type="inferred from homology"/>
<comment type="subcellular location">
    <subcellularLocation>
        <location evidence="1">Nucleus</location>
    </subcellularLocation>
</comment>
<dbReference type="EMBL" id="RQTK01001711">
    <property type="protein sequence ID" value="RUS69362.1"/>
    <property type="molecule type" value="Genomic_DNA"/>
</dbReference>
<comment type="similarity">
    <text evidence="2">Belongs to the XPF family.</text>
</comment>
<keyword evidence="6" id="KW-0378">Hydrolase</keyword>
<evidence type="ECO:0000259" key="12">
    <source>
        <dbReference type="SMART" id="SM00891"/>
    </source>
</evidence>
<evidence type="ECO:0000256" key="5">
    <source>
        <dbReference type="ARBA" id="ARBA00022763"/>
    </source>
</evidence>
<evidence type="ECO:0000313" key="13">
    <source>
        <dbReference type="EMBL" id="RUS69362.1"/>
    </source>
</evidence>
<feature type="region of interest" description="Disordered" evidence="11">
    <location>
        <begin position="1"/>
        <end position="35"/>
    </location>
</feature>
<dbReference type="GO" id="GO:0003697">
    <property type="term" value="F:single-stranded DNA binding"/>
    <property type="evidence" value="ECO:0007669"/>
    <property type="project" value="TreeGrafter"/>
</dbReference>
<dbReference type="InterPro" id="IPR011335">
    <property type="entry name" value="Restrct_endonuc-II-like"/>
</dbReference>
<reference evidence="13 14" key="1">
    <citation type="submission" date="2019-01" db="EMBL/GenBank/DDBJ databases">
        <title>A draft genome assembly of the solar-powered sea slug Elysia chlorotica.</title>
        <authorList>
            <person name="Cai H."/>
            <person name="Li Q."/>
            <person name="Fang X."/>
            <person name="Li J."/>
            <person name="Curtis N.E."/>
            <person name="Altenburger A."/>
            <person name="Shibata T."/>
            <person name="Feng M."/>
            <person name="Maeda T."/>
            <person name="Schwartz J.A."/>
            <person name="Shigenobu S."/>
            <person name="Lundholm N."/>
            <person name="Nishiyama T."/>
            <person name="Yang H."/>
            <person name="Hasebe M."/>
            <person name="Li S."/>
            <person name="Pierce S.K."/>
            <person name="Wang J."/>
        </authorList>
    </citation>
    <scope>NUCLEOTIDE SEQUENCE [LARGE SCALE GENOMIC DNA]</scope>
    <source>
        <strain evidence="13">EC2010</strain>
        <tissue evidence="13">Whole organism of an adult</tissue>
    </source>
</reference>
<name>A0A3S1BKL4_ELYCH</name>
<feature type="region of interest" description="Disordered" evidence="11">
    <location>
        <begin position="262"/>
        <end position="295"/>
    </location>
</feature>
<dbReference type="AlphaFoldDB" id="A0A3S1BKL4"/>
<evidence type="ECO:0000256" key="7">
    <source>
        <dbReference type="ARBA" id="ARBA00023125"/>
    </source>
</evidence>
<dbReference type="GO" id="GO:0003684">
    <property type="term" value="F:damaged DNA binding"/>
    <property type="evidence" value="ECO:0007669"/>
    <property type="project" value="TreeGrafter"/>
</dbReference>
<evidence type="ECO:0000256" key="9">
    <source>
        <dbReference type="ARBA" id="ARBA00023242"/>
    </source>
</evidence>
<dbReference type="CDD" id="cd20078">
    <property type="entry name" value="XPF_nuclease_XPF_euk"/>
    <property type="match status" value="1"/>
</dbReference>
<dbReference type="PANTHER" id="PTHR10150:SF0">
    <property type="entry name" value="DNA REPAIR ENDONUCLEASE XPF"/>
    <property type="match status" value="1"/>
</dbReference>
<keyword evidence="4" id="KW-0255">Endonuclease</keyword>
<evidence type="ECO:0000256" key="11">
    <source>
        <dbReference type="SAM" id="MobiDB-lite"/>
    </source>
</evidence>
<dbReference type="FunFam" id="3.40.50.10130:FF:000002">
    <property type="entry name" value="DNA repair endonuclease XPF"/>
    <property type="match status" value="1"/>
</dbReference>
<gene>
    <name evidence="13" type="ORF">EGW08_022877</name>
</gene>
<dbReference type="OrthoDB" id="361020at2759"/>
<evidence type="ECO:0000256" key="3">
    <source>
        <dbReference type="ARBA" id="ARBA00022722"/>
    </source>
</evidence>
<organism evidence="13 14">
    <name type="scientific">Elysia chlorotica</name>
    <name type="common">Eastern emerald elysia</name>
    <name type="synonym">Sea slug</name>
    <dbReference type="NCBI Taxonomy" id="188477"/>
    <lineage>
        <taxon>Eukaryota</taxon>
        <taxon>Metazoa</taxon>
        <taxon>Spiralia</taxon>
        <taxon>Lophotrochozoa</taxon>
        <taxon>Mollusca</taxon>
        <taxon>Gastropoda</taxon>
        <taxon>Heterobranchia</taxon>
        <taxon>Euthyneura</taxon>
        <taxon>Panpulmonata</taxon>
        <taxon>Sacoglossa</taxon>
        <taxon>Placobranchoidea</taxon>
        <taxon>Plakobranchidae</taxon>
        <taxon>Elysia</taxon>
    </lineage>
</organism>
<evidence type="ECO:0000256" key="2">
    <source>
        <dbReference type="ARBA" id="ARBA00010015"/>
    </source>
</evidence>
<evidence type="ECO:0000256" key="10">
    <source>
        <dbReference type="ARBA" id="ARBA00072370"/>
    </source>
</evidence>
<feature type="domain" description="ERCC4" evidence="12">
    <location>
        <begin position="41"/>
        <end position="121"/>
    </location>
</feature>
<feature type="compositionally biased region" description="Polar residues" evidence="11">
    <location>
        <begin position="25"/>
        <end position="35"/>
    </location>
</feature>
<keyword evidence="7" id="KW-0238">DNA-binding</keyword>
<evidence type="ECO:0000256" key="6">
    <source>
        <dbReference type="ARBA" id="ARBA00022801"/>
    </source>
</evidence>
<dbReference type="Proteomes" id="UP000271974">
    <property type="component" value="Unassembled WGS sequence"/>
</dbReference>
<dbReference type="GO" id="GO:0000014">
    <property type="term" value="F:single-stranded DNA endodeoxyribonuclease activity"/>
    <property type="evidence" value="ECO:0007669"/>
    <property type="project" value="TreeGrafter"/>
</dbReference>
<dbReference type="Gene3D" id="1.10.150.20">
    <property type="entry name" value="5' to 3' exonuclease, C-terminal subdomain"/>
    <property type="match status" value="1"/>
</dbReference>
<keyword evidence="3" id="KW-0540">Nuclease</keyword>
<dbReference type="Pfam" id="PF02732">
    <property type="entry name" value="ERCC4"/>
    <property type="match status" value="1"/>
</dbReference>
<dbReference type="GO" id="GO:0000712">
    <property type="term" value="P:resolution of meiotic recombination intermediates"/>
    <property type="evidence" value="ECO:0007669"/>
    <property type="project" value="TreeGrafter"/>
</dbReference>
<dbReference type="InterPro" id="IPR006166">
    <property type="entry name" value="ERCC4_domain"/>
</dbReference>
<dbReference type="GO" id="GO:0000724">
    <property type="term" value="P:double-strand break repair via homologous recombination"/>
    <property type="evidence" value="ECO:0007669"/>
    <property type="project" value="TreeGrafter"/>
</dbReference>
<keyword evidence="8" id="KW-0234">DNA repair</keyword>
<dbReference type="PANTHER" id="PTHR10150">
    <property type="entry name" value="DNA REPAIR ENDONUCLEASE XPF"/>
    <property type="match status" value="1"/>
</dbReference>
<evidence type="ECO:0000256" key="4">
    <source>
        <dbReference type="ARBA" id="ARBA00022759"/>
    </source>
</evidence>
<dbReference type="Gene3D" id="3.40.50.10130">
    <property type="match status" value="1"/>
</dbReference>
<protein>
    <recommendedName>
        <fullName evidence="10">DNA repair endonuclease XPF</fullName>
    </recommendedName>
</protein>
<dbReference type="STRING" id="188477.A0A3S1BKL4"/>
<sequence>MSVPEEQDGKSENDPNLTRDAGCKPTSSSRQGGADIIQTQRVIVDMREFRSELPSLIHRRGIDIEPVTIEVGDYILTPDICVERKSVSDLIGSLNSGRLYQQALAMSRFYKRPMLLIEFDANKPFSLQVKSSLSGDVSLQDVTSKLAMLTMHFPKLRLLWCPSPYATAEIFEELKAGKPQPSAEIALSVTATTSDAPEWNDKYNHGPQDFVLRMPGINSKNFRNILNKFTNLYEMSQAGLAKLTEVLGSSVHAQQLYDFLHKESSPESSSKPIEKKSKGKAFGFGRGRGFKRKKN</sequence>
<dbReference type="GO" id="GO:0000110">
    <property type="term" value="C:nucleotide-excision repair factor 1 complex"/>
    <property type="evidence" value="ECO:0007669"/>
    <property type="project" value="TreeGrafter"/>
</dbReference>
<accession>A0A3S1BKL4</accession>
<evidence type="ECO:0000256" key="1">
    <source>
        <dbReference type="ARBA" id="ARBA00004123"/>
    </source>
</evidence>